<dbReference type="EMBL" id="CP076448">
    <property type="protein sequence ID" value="QXM24493.1"/>
    <property type="molecule type" value="Genomic_DNA"/>
</dbReference>
<proteinExistence type="inferred from homology"/>
<dbReference type="InterPro" id="IPR032789">
    <property type="entry name" value="T2SS-T3SS_pil_N"/>
</dbReference>
<keyword evidence="6" id="KW-1185">Reference proteome</keyword>
<dbReference type="Pfam" id="PF13629">
    <property type="entry name" value="T2SS-T3SS_pil_N"/>
    <property type="match status" value="1"/>
</dbReference>
<evidence type="ECO:0000259" key="4">
    <source>
        <dbReference type="Pfam" id="PF13629"/>
    </source>
</evidence>
<accession>A0A975U2D6</accession>
<feature type="signal peptide" evidence="2">
    <location>
        <begin position="1"/>
        <end position="32"/>
    </location>
</feature>
<evidence type="ECO:0000259" key="3">
    <source>
        <dbReference type="Pfam" id="PF00263"/>
    </source>
</evidence>
<reference evidence="5" key="1">
    <citation type="submission" date="2021-06" db="EMBL/GenBank/DDBJ databases">
        <title>Elioraea tepida, sp. nov., a moderately thermophilic aerobic anoxygenic phototrophic bacterium isolated from an alkaline siliceous hot spring mat community in Yellowstone National Park, WY, USA.</title>
        <authorList>
            <person name="Saini M.K."/>
            <person name="Yoshida S."/>
            <person name="Sebastian A."/>
            <person name="Hirose S."/>
            <person name="Hara E."/>
            <person name="Tamaki H."/>
            <person name="Soulier N.T."/>
            <person name="Albert I."/>
            <person name="Hanada S."/>
            <person name="Bryant D.A."/>
            <person name="Tank M."/>
        </authorList>
    </citation>
    <scope>NUCLEOTIDE SEQUENCE</scope>
    <source>
        <strain evidence="5">MS-P2</strain>
    </source>
</reference>
<sequence>MTRAALRRLCFPLALAVAVLAAGLCLPVAAEAQTRQAVSVELGGGQLVTLPRAASTVFAADPRVARVQAASPTTLFISGVGRGRTVVVATAADGSEIATYEVTVGGPAGAAAAAAAGGSPRAAAATAAAIEAAIRAAIPRASVSARRVPGGIVLAGEVPTPADAQLALGIARNGLGENERVFDQLRTQSVMQVNLRVRVAEVSRVVTRELGFNWQVLGSSGNFAFGLVTGGLAGSEIGRPISGTVNGLLGAGYSGGSWDVNLLIDALAQDQLISILAEPNLVAQSGETASFLAGGEFPVPVASQNDRVTVEFKQFGVSLAFVPTVLDNGRISLRVRPEVSELTNDGAIRLPLAGGVVEIPALRVRRAETTVELGSGQSFAIAGLLQDGSRMTGAGLPYLSELPVIGALFRSDRFRRNETELVIIIITPYLVQPVSDPRALRLPTDGFKPANDIERILLNRQRARTAPPPRVPGQAGFILE</sequence>
<evidence type="ECO:0000313" key="5">
    <source>
        <dbReference type="EMBL" id="QXM24493.1"/>
    </source>
</evidence>
<dbReference type="Proteomes" id="UP000694001">
    <property type="component" value="Chromosome"/>
</dbReference>
<feature type="chain" id="PRO_5036733981" evidence="2">
    <location>
        <begin position="33"/>
        <end position="480"/>
    </location>
</feature>
<dbReference type="GO" id="GO:0009306">
    <property type="term" value="P:protein secretion"/>
    <property type="evidence" value="ECO:0007669"/>
    <property type="project" value="InterPro"/>
</dbReference>
<dbReference type="Pfam" id="PF00263">
    <property type="entry name" value="Secretin"/>
    <property type="match status" value="1"/>
</dbReference>
<evidence type="ECO:0000256" key="2">
    <source>
        <dbReference type="SAM" id="SignalP"/>
    </source>
</evidence>
<feature type="domain" description="Type II/III secretion system secretin-like" evidence="3">
    <location>
        <begin position="266"/>
        <end position="431"/>
    </location>
</feature>
<feature type="domain" description="Pilus formation protein N-terminal" evidence="4">
    <location>
        <begin position="36"/>
        <end position="104"/>
    </location>
</feature>
<dbReference type="InterPro" id="IPR050810">
    <property type="entry name" value="Bact_Secretion_Sys_Channel"/>
</dbReference>
<comment type="similarity">
    <text evidence="1">Belongs to the bacterial secretin family.</text>
</comment>
<organism evidence="5 6">
    <name type="scientific">Elioraea tepida</name>
    <dbReference type="NCBI Taxonomy" id="2843330"/>
    <lineage>
        <taxon>Bacteria</taxon>
        <taxon>Pseudomonadati</taxon>
        <taxon>Pseudomonadota</taxon>
        <taxon>Alphaproteobacteria</taxon>
        <taxon>Acetobacterales</taxon>
        <taxon>Elioraeaceae</taxon>
        <taxon>Elioraea</taxon>
    </lineage>
</organism>
<dbReference type="AlphaFoldDB" id="A0A975U2D6"/>
<dbReference type="PANTHER" id="PTHR30332">
    <property type="entry name" value="PROBABLE GENERAL SECRETION PATHWAY PROTEIN D"/>
    <property type="match status" value="1"/>
</dbReference>
<dbReference type="RefSeq" id="WP_218285550.1">
    <property type="nucleotide sequence ID" value="NZ_CP076448.1"/>
</dbReference>
<gene>
    <name evidence="5" type="ORF">KO353_14820</name>
</gene>
<dbReference type="PANTHER" id="PTHR30332:SF17">
    <property type="entry name" value="TYPE IV PILIATION SYSTEM PROTEIN DR_0774-RELATED"/>
    <property type="match status" value="1"/>
</dbReference>
<dbReference type="InterPro" id="IPR004846">
    <property type="entry name" value="T2SS/T3SS_dom"/>
</dbReference>
<name>A0A975U2D6_9PROT</name>
<keyword evidence="2" id="KW-0732">Signal</keyword>
<evidence type="ECO:0000313" key="6">
    <source>
        <dbReference type="Proteomes" id="UP000694001"/>
    </source>
</evidence>
<evidence type="ECO:0000256" key="1">
    <source>
        <dbReference type="RuleBase" id="RU004003"/>
    </source>
</evidence>
<dbReference type="GO" id="GO:0015627">
    <property type="term" value="C:type II protein secretion system complex"/>
    <property type="evidence" value="ECO:0007669"/>
    <property type="project" value="TreeGrafter"/>
</dbReference>
<dbReference type="KEGG" id="elio:KO353_14820"/>
<protein>
    <submittedName>
        <fullName evidence="5">Type II and III secretion system protein family protein</fullName>
    </submittedName>
</protein>